<accession>A0ABU3SZ00</accession>
<dbReference type="PANTHER" id="PTHR45947:SF3">
    <property type="entry name" value="SULFOQUINOVOSYL TRANSFERASE SQD2"/>
    <property type="match status" value="1"/>
</dbReference>
<evidence type="ECO:0000259" key="1">
    <source>
        <dbReference type="Pfam" id="PF00534"/>
    </source>
</evidence>
<feature type="domain" description="Glycosyl transferase family 1" evidence="1">
    <location>
        <begin position="214"/>
        <end position="369"/>
    </location>
</feature>
<dbReference type="EMBL" id="JAWDIO010000002">
    <property type="protein sequence ID" value="MDU0355233.1"/>
    <property type="molecule type" value="Genomic_DNA"/>
</dbReference>
<protein>
    <submittedName>
        <fullName evidence="3">Glycosyltransferase family 4 protein</fullName>
        <ecNumber evidence="3">2.4.-.-</ecNumber>
    </submittedName>
</protein>
<evidence type="ECO:0000259" key="2">
    <source>
        <dbReference type="Pfam" id="PF13439"/>
    </source>
</evidence>
<dbReference type="InterPro" id="IPR050194">
    <property type="entry name" value="Glycosyltransferase_grp1"/>
</dbReference>
<keyword evidence="3" id="KW-0808">Transferase</keyword>
<evidence type="ECO:0000313" key="3">
    <source>
        <dbReference type="EMBL" id="MDU0355233.1"/>
    </source>
</evidence>
<sequence length="394" mass="44590">MIDRNKPTIVLALPWELYNKGGVNTVVKGLIGQLMLNDSPYNVILHINNWQKHTADDYAKGYKVLRIPTTDLSCCDSFSNKIKCLLLHLPLMYLKWFWAIKKYNIQAINVHFPTANSLGLITICKLSRVKSIFSFHGADITQFHHAVHANKIQRFAHQVDNLVVSSLFVKQRLVKINSAYSAKLAVIPNGIDTHAVAATTKVSTHNVSRDNLASPPYLINIATFENKKGQDLIIRAFHLLCKNNQHKDLQLLLVGRKTEYLQTLKALTLELEITDRVIFHTDLKHRQAMALLSKAQAFLLPSRDEPFGVVLLEAGVLNIPVIAHSTGGVKEIIQSDYNGILLLENTVQQWSQTLNNFFLDKYDTNTFVKNFATTIEKNYTNNTVLAAYLKLLQY</sequence>
<dbReference type="SUPFAM" id="SSF53756">
    <property type="entry name" value="UDP-Glycosyltransferase/glycogen phosphorylase"/>
    <property type="match status" value="1"/>
</dbReference>
<dbReference type="PANTHER" id="PTHR45947">
    <property type="entry name" value="SULFOQUINOVOSYL TRANSFERASE SQD2"/>
    <property type="match status" value="1"/>
</dbReference>
<dbReference type="Pfam" id="PF13439">
    <property type="entry name" value="Glyco_transf_4"/>
    <property type="match status" value="1"/>
</dbReference>
<gene>
    <name evidence="3" type="ORF">RS130_16175</name>
</gene>
<dbReference type="InterPro" id="IPR001296">
    <property type="entry name" value="Glyco_trans_1"/>
</dbReference>
<name>A0ABU3SZ00_9ALTE</name>
<reference evidence="3 4" key="1">
    <citation type="submission" date="2023-10" db="EMBL/GenBank/DDBJ databases">
        <title>Glaciecola aquimarina strain GGW-M5 nov., isolated from a coastal seawater.</title>
        <authorList>
            <person name="Bayburt H."/>
            <person name="Kim J.M."/>
            <person name="Choi B.J."/>
            <person name="Jeon C.O."/>
        </authorList>
    </citation>
    <scope>NUCLEOTIDE SEQUENCE [LARGE SCALE GENOMIC DNA]</scope>
    <source>
        <strain evidence="3 4">KCTC 32108</strain>
    </source>
</reference>
<keyword evidence="4" id="KW-1185">Reference proteome</keyword>
<dbReference type="RefSeq" id="WP_316026780.1">
    <property type="nucleotide sequence ID" value="NZ_JAWDIO010000002.1"/>
</dbReference>
<feature type="domain" description="Glycosyltransferase subfamily 4-like N-terminal" evidence="2">
    <location>
        <begin position="80"/>
        <end position="194"/>
    </location>
</feature>
<organism evidence="3 4">
    <name type="scientific">Paraglaciecola aquimarina</name>
    <dbReference type="NCBI Taxonomy" id="1235557"/>
    <lineage>
        <taxon>Bacteria</taxon>
        <taxon>Pseudomonadati</taxon>
        <taxon>Pseudomonadota</taxon>
        <taxon>Gammaproteobacteria</taxon>
        <taxon>Alteromonadales</taxon>
        <taxon>Alteromonadaceae</taxon>
        <taxon>Paraglaciecola</taxon>
    </lineage>
</organism>
<proteinExistence type="predicted"/>
<dbReference type="GO" id="GO:0016757">
    <property type="term" value="F:glycosyltransferase activity"/>
    <property type="evidence" value="ECO:0007669"/>
    <property type="project" value="UniProtKB-KW"/>
</dbReference>
<evidence type="ECO:0000313" key="4">
    <source>
        <dbReference type="Proteomes" id="UP001247805"/>
    </source>
</evidence>
<comment type="caution">
    <text evidence="3">The sequence shown here is derived from an EMBL/GenBank/DDBJ whole genome shotgun (WGS) entry which is preliminary data.</text>
</comment>
<dbReference type="InterPro" id="IPR028098">
    <property type="entry name" value="Glyco_trans_4-like_N"/>
</dbReference>
<keyword evidence="3" id="KW-0328">Glycosyltransferase</keyword>
<dbReference type="Gene3D" id="3.40.50.2000">
    <property type="entry name" value="Glycogen Phosphorylase B"/>
    <property type="match status" value="2"/>
</dbReference>
<dbReference type="EC" id="2.4.-.-" evidence="3"/>
<dbReference type="Pfam" id="PF00534">
    <property type="entry name" value="Glycos_transf_1"/>
    <property type="match status" value="1"/>
</dbReference>
<dbReference type="CDD" id="cd03801">
    <property type="entry name" value="GT4_PimA-like"/>
    <property type="match status" value="1"/>
</dbReference>
<dbReference type="Proteomes" id="UP001247805">
    <property type="component" value="Unassembled WGS sequence"/>
</dbReference>